<organism evidence="1 2">
    <name type="scientific">Hymenolepis diminuta</name>
    <name type="common">Rat tapeworm</name>
    <dbReference type="NCBI Taxonomy" id="6216"/>
    <lineage>
        <taxon>Eukaryota</taxon>
        <taxon>Metazoa</taxon>
        <taxon>Spiralia</taxon>
        <taxon>Lophotrochozoa</taxon>
        <taxon>Platyhelminthes</taxon>
        <taxon>Cestoda</taxon>
        <taxon>Eucestoda</taxon>
        <taxon>Cyclophyllidea</taxon>
        <taxon>Hymenolepididae</taxon>
        <taxon>Hymenolepis</taxon>
    </lineage>
</organism>
<dbReference type="EMBL" id="CABIJS010000002">
    <property type="protein sequence ID" value="VUZ38584.1"/>
    <property type="molecule type" value="Genomic_DNA"/>
</dbReference>
<name>A0A564XW96_HYMDI</name>
<dbReference type="Proteomes" id="UP000321570">
    <property type="component" value="Unassembled WGS sequence"/>
</dbReference>
<reference evidence="1 2" key="1">
    <citation type="submission" date="2019-07" db="EMBL/GenBank/DDBJ databases">
        <authorList>
            <person name="Jastrzebski P J."/>
            <person name="Paukszto L."/>
            <person name="Jastrzebski P J."/>
        </authorList>
    </citation>
    <scope>NUCLEOTIDE SEQUENCE [LARGE SCALE GENOMIC DNA]</scope>
    <source>
        <strain evidence="1 2">WMS-il1</strain>
    </source>
</reference>
<accession>A0A564XW96</accession>
<protein>
    <submittedName>
        <fullName evidence="1">Uncharacterized protein</fullName>
    </submittedName>
</protein>
<evidence type="ECO:0000313" key="2">
    <source>
        <dbReference type="Proteomes" id="UP000321570"/>
    </source>
</evidence>
<evidence type="ECO:0000313" key="1">
    <source>
        <dbReference type="EMBL" id="VUZ38584.1"/>
    </source>
</evidence>
<sequence length="65" mass="7602">MQNCLLFAFSTIIPQFFRPRSWSDLVYVLLTHDPYLKCLNTSIDFPSFYNRLASHKKHICAHALA</sequence>
<keyword evidence="2" id="KW-1185">Reference proteome</keyword>
<dbReference type="AlphaFoldDB" id="A0A564XW96"/>
<proteinExistence type="predicted"/>
<gene>
    <name evidence="1" type="ORF">WMSIL1_LOCUS48</name>
</gene>